<sequence>MNELEHHSQRAVPCFVYLDRLNENRTDRAHLSAASAPGPPWDSPVFIQMYLTLDLELQFSQVAPVSSAQHHQPSEVSDPGRRRRRRGHVAETTRR</sequence>
<evidence type="ECO:0000313" key="2">
    <source>
        <dbReference type="EMBL" id="KAG7311566.1"/>
    </source>
</evidence>
<organism evidence="2 3">
    <name type="scientific">Plutella xylostella</name>
    <name type="common">Diamondback moth</name>
    <name type="synonym">Plutella maculipennis</name>
    <dbReference type="NCBI Taxonomy" id="51655"/>
    <lineage>
        <taxon>Eukaryota</taxon>
        <taxon>Metazoa</taxon>
        <taxon>Ecdysozoa</taxon>
        <taxon>Arthropoda</taxon>
        <taxon>Hexapoda</taxon>
        <taxon>Insecta</taxon>
        <taxon>Pterygota</taxon>
        <taxon>Neoptera</taxon>
        <taxon>Endopterygota</taxon>
        <taxon>Lepidoptera</taxon>
        <taxon>Glossata</taxon>
        <taxon>Ditrysia</taxon>
        <taxon>Yponomeutoidea</taxon>
        <taxon>Plutellidae</taxon>
        <taxon>Plutella</taxon>
    </lineage>
</organism>
<proteinExistence type="predicted"/>
<name>A0ABQ7R2Q1_PLUXY</name>
<evidence type="ECO:0000313" key="3">
    <source>
        <dbReference type="Proteomes" id="UP000823941"/>
    </source>
</evidence>
<reference evidence="2 3" key="1">
    <citation type="submission" date="2021-06" db="EMBL/GenBank/DDBJ databases">
        <title>A haploid diamondback moth (Plutella xylostella L.) genome assembly resolves 31 chromosomes and identifies a diamide resistance mutation.</title>
        <authorList>
            <person name="Ward C.M."/>
            <person name="Perry K.D."/>
            <person name="Baker G."/>
            <person name="Powis K."/>
            <person name="Heckel D.G."/>
            <person name="Baxter S.W."/>
        </authorList>
    </citation>
    <scope>NUCLEOTIDE SEQUENCE [LARGE SCALE GENOMIC DNA]</scope>
    <source>
        <strain evidence="2 3">LV</strain>
        <tissue evidence="2">Single pupa</tissue>
    </source>
</reference>
<accession>A0ABQ7R2Q1</accession>
<feature type="region of interest" description="Disordered" evidence="1">
    <location>
        <begin position="63"/>
        <end position="95"/>
    </location>
</feature>
<gene>
    <name evidence="2" type="ORF">JYU34_002614</name>
</gene>
<keyword evidence="3" id="KW-1185">Reference proteome</keyword>
<protein>
    <submittedName>
        <fullName evidence="2">Uncharacterized protein</fullName>
    </submittedName>
</protein>
<evidence type="ECO:0000256" key="1">
    <source>
        <dbReference type="SAM" id="MobiDB-lite"/>
    </source>
</evidence>
<dbReference type="EMBL" id="JAHIBW010000004">
    <property type="protein sequence ID" value="KAG7311566.1"/>
    <property type="molecule type" value="Genomic_DNA"/>
</dbReference>
<dbReference type="Proteomes" id="UP000823941">
    <property type="component" value="Chromosome 4"/>
</dbReference>
<feature type="compositionally biased region" description="Polar residues" evidence="1">
    <location>
        <begin position="63"/>
        <end position="75"/>
    </location>
</feature>
<comment type="caution">
    <text evidence="2">The sequence shown here is derived from an EMBL/GenBank/DDBJ whole genome shotgun (WGS) entry which is preliminary data.</text>
</comment>